<protein>
    <submittedName>
        <fullName evidence="1">Membrane protein</fullName>
    </submittedName>
</protein>
<evidence type="ECO:0000313" key="3">
    <source>
        <dbReference type="Proteomes" id="UP000253740"/>
    </source>
</evidence>
<accession>A0A0K8QJF7</accession>
<dbReference type="HOGENOM" id="CLU_136199_0_1_6"/>
<dbReference type="OrthoDB" id="5959530at2"/>
<dbReference type="AlphaFoldDB" id="A0A0K8QJF7"/>
<gene>
    <name evidence="1" type="ORF">MBSD_1772</name>
    <name evidence="2" type="ORF">MBSD_n0276</name>
</gene>
<dbReference type="STRING" id="1475481.GCA_000953855_00278"/>
<proteinExistence type="predicted"/>
<name>A0A0K8QJF7_9GAMM</name>
<evidence type="ECO:0000313" key="1">
    <source>
        <dbReference type="EMBL" id="GAN45226.1"/>
    </source>
</evidence>
<sequence>MPGSLIALCLLGAFALLWREQLAARESAIACARQLCAQAGLQFLDQSVALGRLRLVRDGGGLALERHYRFEVSLDGQDRHGAMVRLRRGQLSGFSLPVAAGVT</sequence>
<keyword evidence="3" id="KW-1185">Reference proteome</keyword>
<reference evidence="1" key="1">
    <citation type="submission" date="2015-03" db="EMBL/GenBank/DDBJ databases">
        <title>Draft genome sequence of Mizugakiibacter sediminis skMP5.</title>
        <authorList>
            <person name="Watanabe T."/>
            <person name="Kojima H."/>
            <person name="Fukui M."/>
        </authorList>
    </citation>
    <scope>NUCLEOTIDE SEQUENCE</scope>
    <source>
        <strain evidence="1">SkMP5</strain>
    </source>
</reference>
<dbReference type="RefSeq" id="WP_062534370.1">
    <property type="nucleotide sequence ID" value="NZ_DF970144.1"/>
</dbReference>
<dbReference type="EMBL" id="DF970144">
    <property type="protein sequence ID" value="GAP64988.1"/>
    <property type="molecule type" value="Genomic_DNA"/>
</dbReference>
<dbReference type="InterPro" id="IPR021732">
    <property type="entry name" value="DUF3301"/>
</dbReference>
<dbReference type="EMBL" id="DF952380">
    <property type="protein sequence ID" value="GAN45226.1"/>
    <property type="molecule type" value="Genomic_DNA"/>
</dbReference>
<reference evidence="2" key="2">
    <citation type="submission" date="2015-08" db="EMBL/GenBank/DDBJ databases">
        <title>Complete DNA Sequence of Pseudomonas syringae pv. actinidiae, the Causal Agent of Kiwifruit Canker Disease.</title>
        <authorList>
            <person name="Rikkerink E.H.A."/>
            <person name="Fineran P.C."/>
        </authorList>
    </citation>
    <scope>NUCLEOTIDE SEQUENCE</scope>
    <source>
        <strain evidence="2">SkMP5</strain>
    </source>
</reference>
<dbReference type="Proteomes" id="UP000253740">
    <property type="component" value="Unassembled WGS sequence"/>
</dbReference>
<evidence type="ECO:0000313" key="2">
    <source>
        <dbReference type="EMBL" id="GAP64988.1"/>
    </source>
</evidence>
<organism evidence="2">
    <name type="scientific">Mizugakiibacter sediminis</name>
    <dbReference type="NCBI Taxonomy" id="1475481"/>
    <lineage>
        <taxon>Bacteria</taxon>
        <taxon>Pseudomonadati</taxon>
        <taxon>Pseudomonadota</taxon>
        <taxon>Gammaproteobacteria</taxon>
        <taxon>Lysobacterales</taxon>
        <taxon>Rhodanobacteraceae</taxon>
        <taxon>Mizugakiibacter</taxon>
    </lineage>
</organism>
<dbReference type="Pfam" id="PF11743">
    <property type="entry name" value="DUF3301"/>
    <property type="match status" value="1"/>
</dbReference>